<dbReference type="Proteomes" id="UP001597512">
    <property type="component" value="Unassembled WGS sequence"/>
</dbReference>
<gene>
    <name evidence="8" type="ORF">ACFS25_24235</name>
</gene>
<dbReference type="RefSeq" id="WP_381506162.1">
    <property type="nucleotide sequence ID" value="NZ_JBHUOM010000023.1"/>
</dbReference>
<evidence type="ECO:0000313" key="8">
    <source>
        <dbReference type="EMBL" id="MFD2936912.1"/>
    </source>
</evidence>
<evidence type="ECO:0000256" key="2">
    <source>
        <dbReference type="ARBA" id="ARBA00022525"/>
    </source>
</evidence>
<dbReference type="Pfam" id="PF19081">
    <property type="entry name" value="Ig_7"/>
    <property type="match status" value="1"/>
</dbReference>
<reference evidence="9" key="1">
    <citation type="journal article" date="2019" name="Int. J. Syst. Evol. Microbiol.">
        <title>The Global Catalogue of Microorganisms (GCM) 10K type strain sequencing project: providing services to taxonomists for standard genome sequencing and annotation.</title>
        <authorList>
            <consortium name="The Broad Institute Genomics Platform"/>
            <consortium name="The Broad Institute Genome Sequencing Center for Infectious Disease"/>
            <person name="Wu L."/>
            <person name="Ma J."/>
        </authorList>
    </citation>
    <scope>NUCLEOTIDE SEQUENCE [LARGE SCALE GENOMIC DNA]</scope>
    <source>
        <strain evidence="9">KCTC 52490</strain>
    </source>
</reference>
<dbReference type="SUPFAM" id="SSF117074">
    <property type="entry name" value="Hypothetical protein PA1324"/>
    <property type="match status" value="1"/>
</dbReference>
<feature type="region of interest" description="Disordered" evidence="4">
    <location>
        <begin position="1750"/>
        <end position="1771"/>
    </location>
</feature>
<dbReference type="InterPro" id="IPR051172">
    <property type="entry name" value="Chlamydia_OmcB"/>
</dbReference>
<keyword evidence="2" id="KW-0964">Secreted</keyword>
<dbReference type="Pfam" id="PF13585">
    <property type="entry name" value="CHU_C"/>
    <property type="match status" value="1"/>
</dbReference>
<dbReference type="InterPro" id="IPR013783">
    <property type="entry name" value="Ig-like_fold"/>
</dbReference>
<feature type="domain" description="DUF11" evidence="5">
    <location>
        <begin position="59"/>
        <end position="181"/>
    </location>
</feature>
<dbReference type="InterPro" id="IPR044023">
    <property type="entry name" value="Ig_7"/>
</dbReference>
<keyword evidence="9" id="KW-1185">Reference proteome</keyword>
<evidence type="ECO:0000259" key="7">
    <source>
        <dbReference type="Pfam" id="PF19081"/>
    </source>
</evidence>
<dbReference type="NCBIfam" id="TIGR01451">
    <property type="entry name" value="B_ant_repeat"/>
    <property type="match status" value="2"/>
</dbReference>
<dbReference type="NCBIfam" id="TIGR04131">
    <property type="entry name" value="Bac_Flav_CTERM"/>
    <property type="match status" value="1"/>
</dbReference>
<evidence type="ECO:0000256" key="3">
    <source>
        <dbReference type="ARBA" id="ARBA00022729"/>
    </source>
</evidence>
<comment type="caution">
    <text evidence="8">The sequence shown here is derived from an EMBL/GenBank/DDBJ whole genome shotgun (WGS) entry which is preliminary data.</text>
</comment>
<evidence type="ECO:0000259" key="6">
    <source>
        <dbReference type="Pfam" id="PF17210"/>
    </source>
</evidence>
<dbReference type="PANTHER" id="PTHR34819">
    <property type="entry name" value="LARGE CYSTEINE-RICH PERIPLASMIC PROTEIN OMCB"/>
    <property type="match status" value="1"/>
</dbReference>
<feature type="domain" description="Ig-like" evidence="7">
    <location>
        <begin position="406"/>
        <end position="483"/>
    </location>
</feature>
<dbReference type="InterPro" id="IPR026341">
    <property type="entry name" value="T9SS_type_B"/>
</dbReference>
<comment type="subcellular location">
    <subcellularLocation>
        <location evidence="1">Secreted</location>
    </subcellularLocation>
</comment>
<keyword evidence="3" id="KW-0732">Signal</keyword>
<evidence type="ECO:0000313" key="9">
    <source>
        <dbReference type="Proteomes" id="UP001597512"/>
    </source>
</evidence>
<evidence type="ECO:0000256" key="4">
    <source>
        <dbReference type="SAM" id="MobiDB-lite"/>
    </source>
</evidence>
<dbReference type="InterPro" id="IPR047589">
    <property type="entry name" value="DUF11_rpt"/>
</dbReference>
<dbReference type="Pfam" id="PF17210">
    <property type="entry name" value="SdrD_B"/>
    <property type="match status" value="1"/>
</dbReference>
<evidence type="ECO:0000259" key="5">
    <source>
        <dbReference type="Pfam" id="PF01345"/>
    </source>
</evidence>
<dbReference type="InterPro" id="IPR001434">
    <property type="entry name" value="OmcB-like_DUF11"/>
</dbReference>
<dbReference type="Pfam" id="PF01345">
    <property type="entry name" value="DUF11"/>
    <property type="match status" value="2"/>
</dbReference>
<feature type="domain" description="SD-repeat containing protein B" evidence="6">
    <location>
        <begin position="276"/>
        <end position="394"/>
    </location>
</feature>
<name>A0ABW6AQU8_9BACT</name>
<dbReference type="InterPro" id="IPR033764">
    <property type="entry name" value="Sdr_B"/>
</dbReference>
<proteinExistence type="predicted"/>
<dbReference type="Gene3D" id="2.60.40.10">
    <property type="entry name" value="Immunoglobulins"/>
    <property type="match status" value="2"/>
</dbReference>
<evidence type="ECO:0000256" key="1">
    <source>
        <dbReference type="ARBA" id="ARBA00004613"/>
    </source>
</evidence>
<organism evidence="8 9">
    <name type="scientific">Spirosoma flavum</name>
    <dbReference type="NCBI Taxonomy" id="2048557"/>
    <lineage>
        <taxon>Bacteria</taxon>
        <taxon>Pseudomonadati</taxon>
        <taxon>Bacteroidota</taxon>
        <taxon>Cytophagia</taxon>
        <taxon>Cytophagales</taxon>
        <taxon>Cytophagaceae</taxon>
        <taxon>Spirosoma</taxon>
    </lineage>
</organism>
<dbReference type="EMBL" id="JBHUOM010000023">
    <property type="protein sequence ID" value="MFD2936912.1"/>
    <property type="molecule type" value="Genomic_DNA"/>
</dbReference>
<sequence length="2371" mass="246154">MNEQLILEKSLHEYSCQTVSDTGRLTTPIRKQVWVALTLLLLWLVSSPVQAQTPSTINLSLHEAISSQVPAIGDVVSYTIVVANSPGSTTATTISIKDELPAGGVIYIPGSASIVRGNGTYTSAISTSAITGVWNITSIAPGDSAVLVLSATVNQRGVWFNTAEVVSADQTDSNSIPNNQSLVEDDYTTVCFSVPILWYVGDEYTVTIPSGYDQVVWYRGDTPISSSAVSTSLAEVNSDFSLTIKSPGVYRFVSYRTGCPATNCCNIEVKQGPYGSLGDYVFIDINKNGAQDTGEAGIDGVNVYLYNQTGATKLDSAVTAGGGKYLFDSLTDGSYVVQFISPTGYQSTTANAAGVADNADSDAGVKGFTSAYTIDTSQLETSTARTNLTVDAGFYLTCPTDFSLVVSSDQTICTNDSIKLTASTPIAGAKVRWYLTQYEGTPFATLDSDAKVVVKPATTTTYYVEVTTTDGCKSVRKPVVITVVTVSAPVIIASTKNACPATTVDLTKLEIENAVTGLTYEWYTSIDRSDVTRVTNLTAVGAGKFYLFARSGNCYSSPAVLTSEIVDCNCQNPASVTANPGLTICVGDAIPLEAVISGSATSVHWSTGTDGIFSAPGSLTTTYTPSTADIAAGSVLLTVTTNDPDGLCPAATYALLAKINKQPDAPTNLAGDDTLVCQGRSTKLVGFSPTADTKINWYDQDGNLVGTTLSGDKLVVTPSKVGAIIYTAESFTDAGCVSTRSSLTLTVGKCLNNLADLAVVKQLLTPGPYSVGQTITYAITVTNKGPVTASNVNVSEVLPATLTYVSSTPADQYSPTTSVWAIGLLNVGSSRNLLVETVIKVAGSIKNTAIVNSPDNDPTYSQNDTSSVIIPINGCGSQPPTILCTITEICKGGTTTLSATGCESGTVIWSNGKSGLIIFATPSITTTYTASCVVGQCTSGSSNSITVTVLDPKAPTITASADNVCPGTPLTLTASGCSGGVIEWSEKAQTGTSIVVTPYDKTTYTAQCRMGNCLSSPAQKTINITTDIPAPTIVCSTTTVCPGETVKLTVVGCVGTPVWNSTTATTTSIIVTPTLGNNSYTVYCKSDACVSKSSTVYTINIVAPVIPTITVSADTVCVKGSVVLTAADCNGTVVWNVAGQTGPSITVYPTASISYFAQCKYRTCLSAPSNTVVITVVSSAAPIISVSSTSICSGQKVTLTASGCAGTVQWHGIDRVGASIDIYPTATTEFYATCQQGSCQSEPSNKIRVVVSTSTGKAPVVIASSLAICNSGLVSLTATGCEGGTVKWSDGQSGALVSVSPTPTNHSFYALCQSAGSTQCGTAQSNVITIDVTKTPTPTIVRCLCSADTVCPGEPVRFTVKDCSGTPYWSTGESTTSIIVSPTVTTGYSVYCQNGVCKSVSTEPYTITVIPVGIPTLIASATSVAPGGTVTLTASGCNGTVSWSANDINGNNQGASLVMRPVGTQTYYAQCRFRECLSDPSLTITINPGDCSAKAGTLAAINGTVCGSSSTTVTVAATLNGGLVQPTGYSILYVLTKGVEKVVQQTNTKPQFNVSSKGGDYTIHTLVYAANPSDKNYLNLAAVKLNSTTATDIQLLIGTKCADLDTTGAKVTVCADTTTRHASRIGLAKSVLGQPQAVSDSLIKVSYRFVVTNFGDDTLRHVQVGDDLAYAFVPNRVQSAVVTANNSSLKINPAFTGINGSTQLLDTTSYLLPGVSQTFTLAVTVNRTVGDTTKSFNNIATASAQTSLTTVSDLSTSGGDPDPDNDGNPTNNMGFTRFTLGVGSPTGPSLGLALAVVKVKQQPDSSYNVTYKATIGNFGDVALKGVVLTNNLLQVFSSPASYSVVGKPVVGIGSSLVVNAGFDGATQPNLLTNASQLAVGAQDTVLITINIKPNGNPGPFYSSATVVGFTPDLSQTVEDISNNGFDPAPAGSVATTVRFDLPSGLMGVAKSVGTPTLVSLGVYDIPYTITLRNMGILPLKRVQVVDNLAETFGHGALIVSNRIRVTSTGSVRVDSLYTGQGLLTHLLVDSLSSLAVGATSQLHFTVRVDVSHADSLTFFNTAQATALSPKGEIVEDISMAGINNDPDNDLDPRNNSQPTPVALNGLATSSFLGLAMSVADTARQTDGSFNVTYQIVLTNYGPQALTRVSLSDTLARVFSRQTGATYSIVRAPFTSSSGSALKLNPAFNGGTDPVLVLGETSSSLAAGKTDTLRLVINVATDGHTTTFLNSAYGQALAPSGPVSDVSTSGLNPDLNGNGNPTDSNEGEATVLNLPAIYQTLFIPEGFSPNGDGVNDQFVIRGTAGLTISVEIYNRWGSLVYKNDDYHNDWDSRPNTGLSLSSDGAGVPDGTYYYVIHTSDGRQFVRYLTINR</sequence>
<feature type="domain" description="DUF11" evidence="5">
    <location>
        <begin position="756"/>
        <end position="867"/>
    </location>
</feature>
<dbReference type="PANTHER" id="PTHR34819:SF3">
    <property type="entry name" value="CELL SURFACE PROTEIN"/>
    <property type="match status" value="1"/>
</dbReference>
<accession>A0ABW6AQU8</accession>
<protein>
    <submittedName>
        <fullName evidence="8">SdrD B-like domain-containing protein</fullName>
    </submittedName>
</protein>